<dbReference type="KEGG" id="ncr:NCU04529"/>
<dbReference type="EMBL" id="CM002242">
    <property type="protein sequence ID" value="EAA27704.3"/>
    <property type="molecule type" value="Genomic_DNA"/>
</dbReference>
<dbReference type="HOGENOM" id="CLU_2427566_0_0_1"/>
<reference evidence="2 3" key="1">
    <citation type="journal article" date="2003" name="Nature">
        <title>The genome sequence of the filamentous fungus Neurospora crassa.</title>
        <authorList>
            <person name="Galagan J.E."/>
            <person name="Calvo S.E."/>
            <person name="Borkovich K.A."/>
            <person name="Selker E.U."/>
            <person name="Read N.D."/>
            <person name="Jaffe D."/>
            <person name="FitzHugh W."/>
            <person name="Ma L.J."/>
            <person name="Smirnov S."/>
            <person name="Purcell S."/>
            <person name="Rehman B."/>
            <person name="Elkins T."/>
            <person name="Engels R."/>
            <person name="Wang S."/>
            <person name="Nielsen C.B."/>
            <person name="Butler J."/>
            <person name="Endrizzi M."/>
            <person name="Qui D."/>
            <person name="Ianakiev P."/>
            <person name="Bell-Pedersen D."/>
            <person name="Nelson M.A."/>
            <person name="Werner-Washburne M."/>
            <person name="Selitrennikoff C.P."/>
            <person name="Kinsey J.A."/>
            <person name="Braun E.L."/>
            <person name="Zelter A."/>
            <person name="Schulte U."/>
            <person name="Kothe G.O."/>
            <person name="Jedd G."/>
            <person name="Mewes W."/>
            <person name="Staben C."/>
            <person name="Marcotte E."/>
            <person name="Greenberg D."/>
            <person name="Roy A."/>
            <person name="Foley K."/>
            <person name="Naylor J."/>
            <person name="Stange-Thomann N."/>
            <person name="Barrett R."/>
            <person name="Gnerre S."/>
            <person name="Kamal M."/>
            <person name="Kamvysselis M."/>
            <person name="Mauceli E."/>
            <person name="Bielke C."/>
            <person name="Rudd S."/>
            <person name="Frishman D."/>
            <person name="Krystofova S."/>
            <person name="Rasmussen C."/>
            <person name="Metzenberg R.L."/>
            <person name="Perkins D.D."/>
            <person name="Kroken S."/>
            <person name="Cogoni C."/>
            <person name="Macino G."/>
            <person name="Catcheside D."/>
            <person name="Li W."/>
            <person name="Pratt R.J."/>
            <person name="Osmani S.A."/>
            <person name="DeSouza C.P."/>
            <person name="Glass L."/>
            <person name="Orbach M.J."/>
            <person name="Berglund J.A."/>
            <person name="Voelker R."/>
            <person name="Yarden O."/>
            <person name="Plamann M."/>
            <person name="Seiler S."/>
            <person name="Dunlap J."/>
            <person name="Radford A."/>
            <person name="Aramayo R."/>
            <person name="Natvig D.O."/>
            <person name="Alex L.A."/>
            <person name="Mannhaupt G."/>
            <person name="Ebbole D.J."/>
            <person name="Freitag M."/>
            <person name="Paulsen I."/>
            <person name="Sachs M.S."/>
            <person name="Lander E.S."/>
            <person name="Nusbaum C."/>
            <person name="Birren B."/>
        </authorList>
    </citation>
    <scope>NUCLEOTIDE SEQUENCE [LARGE SCALE GENOMIC DNA]</scope>
    <source>
        <strain evidence="3">ATCC 24698 / 74-OR23-1A / CBS 708.71 / DSM 1257 / FGSC 987</strain>
    </source>
</reference>
<evidence type="ECO:0000313" key="3">
    <source>
        <dbReference type="Proteomes" id="UP000001805"/>
    </source>
</evidence>
<feature type="compositionally biased region" description="Polar residues" evidence="1">
    <location>
        <begin position="96"/>
        <end position="105"/>
    </location>
</feature>
<accession>Q7RY35</accession>
<proteinExistence type="predicted"/>
<dbReference type="GeneID" id="3873078"/>
<protein>
    <submittedName>
        <fullName evidence="2">Uncharacterized protein</fullName>
    </submittedName>
</protein>
<feature type="compositionally biased region" description="Basic and acidic residues" evidence="1">
    <location>
        <begin position="20"/>
        <end position="34"/>
    </location>
</feature>
<keyword evidence="3" id="KW-1185">Reference proteome</keyword>
<gene>
    <name evidence="2" type="ORF">NCU04529</name>
</gene>
<sequence length="125" mass="13706">MHATQHLAHGDLCFNGSDQKPYELRSAEPSRQKSQDGLTFSCPCLPYQPLGFSQKRSMIGDLDRLGCLDHPILDGDRSVVRKGAGPESEDWAGSNPAPNSTRNLPTLQQHTSTMHVLHCIEAPLS</sequence>
<dbReference type="AlphaFoldDB" id="Q7RY35"/>
<feature type="region of interest" description="Disordered" evidence="1">
    <location>
        <begin position="17"/>
        <end position="37"/>
    </location>
</feature>
<evidence type="ECO:0000256" key="1">
    <source>
        <dbReference type="SAM" id="MobiDB-lite"/>
    </source>
</evidence>
<organism evidence="2 3">
    <name type="scientific">Neurospora crassa (strain ATCC 24698 / 74-OR23-1A / CBS 708.71 / DSM 1257 / FGSC 987)</name>
    <dbReference type="NCBI Taxonomy" id="367110"/>
    <lineage>
        <taxon>Eukaryota</taxon>
        <taxon>Fungi</taxon>
        <taxon>Dikarya</taxon>
        <taxon>Ascomycota</taxon>
        <taxon>Pezizomycotina</taxon>
        <taxon>Sordariomycetes</taxon>
        <taxon>Sordariomycetidae</taxon>
        <taxon>Sordariales</taxon>
        <taxon>Sordariaceae</taxon>
        <taxon>Neurospora</taxon>
    </lineage>
</organism>
<name>Q7RY35_NEUCR</name>
<dbReference type="RefSeq" id="XP_956940.3">
    <property type="nucleotide sequence ID" value="XM_951847.3"/>
</dbReference>
<evidence type="ECO:0000313" key="2">
    <source>
        <dbReference type="EMBL" id="EAA27704.3"/>
    </source>
</evidence>
<dbReference type="Proteomes" id="UP000001805">
    <property type="component" value="Chromosome 7, Linkage Group VII"/>
</dbReference>
<feature type="region of interest" description="Disordered" evidence="1">
    <location>
        <begin position="76"/>
        <end position="105"/>
    </location>
</feature>
<dbReference type="VEuPathDB" id="FungiDB:NCU04529"/>
<dbReference type="InParanoid" id="Q7RY35"/>
<dbReference type="PaxDb" id="5141-EFNCRP00000005300"/>